<feature type="domain" description="Enoyl reductase (ER)" evidence="1">
    <location>
        <begin position="31"/>
        <end position="373"/>
    </location>
</feature>
<dbReference type="STRING" id="5627.A0A1C7LMI7"/>
<dbReference type="Gene3D" id="3.90.180.10">
    <property type="entry name" value="Medium-chain alcohol dehydrogenases, catalytic domain"/>
    <property type="match status" value="1"/>
</dbReference>
<dbReference type="InterPro" id="IPR052711">
    <property type="entry name" value="Zinc_ADH-like"/>
</dbReference>
<dbReference type="CDD" id="cd05188">
    <property type="entry name" value="MDR"/>
    <property type="match status" value="1"/>
</dbReference>
<dbReference type="InterPro" id="IPR013154">
    <property type="entry name" value="ADH-like_N"/>
</dbReference>
<evidence type="ECO:0000313" key="3">
    <source>
        <dbReference type="Proteomes" id="UP000092993"/>
    </source>
</evidence>
<dbReference type="SUPFAM" id="SSF51735">
    <property type="entry name" value="NAD(P)-binding Rossmann-fold domains"/>
    <property type="match status" value="1"/>
</dbReference>
<dbReference type="Proteomes" id="UP000092993">
    <property type="component" value="Unassembled WGS sequence"/>
</dbReference>
<dbReference type="InterPro" id="IPR013149">
    <property type="entry name" value="ADH-like_C"/>
</dbReference>
<keyword evidence="3" id="KW-1185">Reference proteome</keyword>
<dbReference type="PANTHER" id="PTHR45033:SF3">
    <property type="entry name" value="DEHYDROGENASE, PUTATIVE (AFU_ORTHOLOGUE AFUA_2G13270)-RELATED"/>
    <property type="match status" value="1"/>
</dbReference>
<gene>
    <name evidence="2" type="primary">yogA</name>
    <name evidence="2" type="ORF">A0H81_14257</name>
</gene>
<dbReference type="SMART" id="SM00829">
    <property type="entry name" value="PKS_ER"/>
    <property type="match status" value="1"/>
</dbReference>
<dbReference type="SUPFAM" id="SSF50129">
    <property type="entry name" value="GroES-like"/>
    <property type="match status" value="1"/>
</dbReference>
<evidence type="ECO:0000313" key="2">
    <source>
        <dbReference type="EMBL" id="OBZ65768.1"/>
    </source>
</evidence>
<feature type="non-terminal residue" evidence="2">
    <location>
        <position position="1"/>
    </location>
</feature>
<dbReference type="InterPro" id="IPR036291">
    <property type="entry name" value="NAD(P)-bd_dom_sf"/>
</dbReference>
<dbReference type="InterPro" id="IPR011032">
    <property type="entry name" value="GroES-like_sf"/>
</dbReference>
<dbReference type="OMA" id="LNHHDLW"/>
<dbReference type="GO" id="GO:0016491">
    <property type="term" value="F:oxidoreductase activity"/>
    <property type="evidence" value="ECO:0007669"/>
    <property type="project" value="InterPro"/>
</dbReference>
<dbReference type="OrthoDB" id="1706066at2759"/>
<dbReference type="EMBL" id="LUGG01000041">
    <property type="protein sequence ID" value="OBZ65768.1"/>
    <property type="molecule type" value="Genomic_DNA"/>
</dbReference>
<organism evidence="2 3">
    <name type="scientific">Grifola frondosa</name>
    <name type="common">Maitake</name>
    <name type="synonym">Polyporus frondosus</name>
    <dbReference type="NCBI Taxonomy" id="5627"/>
    <lineage>
        <taxon>Eukaryota</taxon>
        <taxon>Fungi</taxon>
        <taxon>Dikarya</taxon>
        <taxon>Basidiomycota</taxon>
        <taxon>Agaricomycotina</taxon>
        <taxon>Agaricomycetes</taxon>
        <taxon>Polyporales</taxon>
        <taxon>Grifolaceae</taxon>
        <taxon>Grifola</taxon>
    </lineage>
</organism>
<dbReference type="Pfam" id="PF08240">
    <property type="entry name" value="ADH_N"/>
    <property type="match status" value="1"/>
</dbReference>
<proteinExistence type="predicted"/>
<accession>A0A1C7LMI7</accession>
<comment type="caution">
    <text evidence="2">The sequence shown here is derived from an EMBL/GenBank/DDBJ whole genome shotgun (WGS) entry which is preliminary data.</text>
</comment>
<dbReference type="Gene3D" id="3.40.50.720">
    <property type="entry name" value="NAD(P)-binding Rossmann-like Domain"/>
    <property type="match status" value="1"/>
</dbReference>
<protein>
    <submittedName>
        <fullName evidence="2">Putative zinc-type alcohol dehydrogenase-like protein YogA</fullName>
    </submittedName>
</protein>
<dbReference type="AlphaFoldDB" id="A0A1C7LMI7"/>
<evidence type="ECO:0000259" key="1">
    <source>
        <dbReference type="SMART" id="SM00829"/>
    </source>
</evidence>
<dbReference type="InterPro" id="IPR020843">
    <property type="entry name" value="ER"/>
</dbReference>
<reference evidence="2 3" key="1">
    <citation type="submission" date="2016-03" db="EMBL/GenBank/DDBJ databases">
        <title>Whole genome sequencing of Grifola frondosa 9006-11.</title>
        <authorList>
            <person name="Min B."/>
            <person name="Park H."/>
            <person name="Kim J.-G."/>
            <person name="Cho H."/>
            <person name="Oh Y.-L."/>
            <person name="Kong W.-S."/>
            <person name="Choi I.-G."/>
        </authorList>
    </citation>
    <scope>NUCLEOTIDE SEQUENCE [LARGE SCALE GENOMIC DNA]</scope>
    <source>
        <strain evidence="2 3">9006-11</strain>
    </source>
</reference>
<sequence>SARMHLEGRSSRPLTMTSQLPKSTKVLAVRKALQQTKPVYHDAILEERPIAPLKEDQVLVKIGAVAFNHRDVWIRQGQYPGIAFGSVFGSDGAGTVVAAAESDDPLLHKRVFLVPMRGWKQDPEAPESPFAILGGGSAVPIGTFAQYVAVERDQLIITPDHLDDEHAAAWPLGAVTAWRASVVNAHVQKGDNVLITGIGGGVALLALQICVARGANVYVTSGNKDKIARAVTLGAKAGVNYKDDNWPAQLEQILKRDSANSGGAQTAQLSAVIDSAGGDIMGQTSKIIKSGGRVVVYGMTASPKVTFTMREVLKNQKLIGSTMGSHKDLIDATAFLAEHRIVPVVSHVLDGLEAAEDGFELIRRGEQFGKIVVRVRHDTPAAKL</sequence>
<dbReference type="Pfam" id="PF00107">
    <property type="entry name" value="ADH_zinc_N"/>
    <property type="match status" value="1"/>
</dbReference>
<dbReference type="PANTHER" id="PTHR45033">
    <property type="match status" value="1"/>
</dbReference>
<name>A0A1C7LMI7_GRIFR</name>